<evidence type="ECO:0000313" key="2">
    <source>
        <dbReference type="EMBL" id="GBP94659.1"/>
    </source>
</evidence>
<comment type="caution">
    <text evidence="2">The sequence shown here is derived from an EMBL/GenBank/DDBJ whole genome shotgun (WGS) entry which is preliminary data.</text>
</comment>
<keyword evidence="3" id="KW-1185">Reference proteome</keyword>
<organism evidence="2 3">
    <name type="scientific">Eumeta variegata</name>
    <name type="common">Bagworm moth</name>
    <name type="synonym">Eumeta japonica</name>
    <dbReference type="NCBI Taxonomy" id="151549"/>
    <lineage>
        <taxon>Eukaryota</taxon>
        <taxon>Metazoa</taxon>
        <taxon>Ecdysozoa</taxon>
        <taxon>Arthropoda</taxon>
        <taxon>Hexapoda</taxon>
        <taxon>Insecta</taxon>
        <taxon>Pterygota</taxon>
        <taxon>Neoptera</taxon>
        <taxon>Endopterygota</taxon>
        <taxon>Lepidoptera</taxon>
        <taxon>Glossata</taxon>
        <taxon>Ditrysia</taxon>
        <taxon>Tineoidea</taxon>
        <taxon>Psychidae</taxon>
        <taxon>Oiketicinae</taxon>
        <taxon>Eumeta</taxon>
    </lineage>
</organism>
<name>A0A4C2A678_EUMVA</name>
<reference evidence="2 3" key="1">
    <citation type="journal article" date="2019" name="Commun. Biol.">
        <title>The bagworm genome reveals a unique fibroin gene that provides high tensile strength.</title>
        <authorList>
            <person name="Kono N."/>
            <person name="Nakamura H."/>
            <person name="Ohtoshi R."/>
            <person name="Tomita M."/>
            <person name="Numata K."/>
            <person name="Arakawa K."/>
        </authorList>
    </citation>
    <scope>NUCLEOTIDE SEQUENCE [LARGE SCALE GENOMIC DNA]</scope>
</reference>
<sequence length="102" mass="11126">MAVARGPAPAQTKQIYVVLSAPPPSRPGRPPPRRLAIKMNDFIRTRSISGQPFTPLGGLRAPPPPTAPPRYINSFSLHHDPYGTGVVFGRRCRRMSLTQIAS</sequence>
<dbReference type="AlphaFoldDB" id="A0A4C2A678"/>
<evidence type="ECO:0000313" key="3">
    <source>
        <dbReference type="Proteomes" id="UP000299102"/>
    </source>
</evidence>
<evidence type="ECO:0000256" key="1">
    <source>
        <dbReference type="SAM" id="MobiDB-lite"/>
    </source>
</evidence>
<proteinExistence type="predicted"/>
<dbReference type="EMBL" id="BGZK01002531">
    <property type="protein sequence ID" value="GBP94659.1"/>
    <property type="molecule type" value="Genomic_DNA"/>
</dbReference>
<accession>A0A4C2A678</accession>
<dbReference type="Proteomes" id="UP000299102">
    <property type="component" value="Unassembled WGS sequence"/>
</dbReference>
<gene>
    <name evidence="2" type="ORF">EVAR_66343_1</name>
</gene>
<feature type="region of interest" description="Disordered" evidence="1">
    <location>
        <begin position="48"/>
        <end position="70"/>
    </location>
</feature>
<protein>
    <submittedName>
        <fullName evidence="2">Uncharacterized protein</fullName>
    </submittedName>
</protein>